<dbReference type="GO" id="GO:0005777">
    <property type="term" value="C:peroxisome"/>
    <property type="evidence" value="ECO:0007669"/>
    <property type="project" value="TreeGrafter"/>
</dbReference>
<dbReference type="InterPro" id="IPR001853">
    <property type="entry name" value="DSBA-like_thioredoxin_dom"/>
</dbReference>
<evidence type="ECO:0000259" key="1">
    <source>
        <dbReference type="Pfam" id="PF01323"/>
    </source>
</evidence>
<keyword evidence="3" id="KW-1185">Reference proteome</keyword>
<dbReference type="EMBL" id="UYYB01033258">
    <property type="protein sequence ID" value="VDM73945.1"/>
    <property type="molecule type" value="Genomic_DNA"/>
</dbReference>
<reference evidence="2 3" key="1">
    <citation type="submission" date="2018-11" db="EMBL/GenBank/DDBJ databases">
        <authorList>
            <consortium name="Pathogen Informatics"/>
        </authorList>
    </citation>
    <scope>NUCLEOTIDE SEQUENCE [LARGE SCALE GENOMIC DNA]</scope>
</reference>
<dbReference type="Pfam" id="PF01323">
    <property type="entry name" value="DSBA"/>
    <property type="match status" value="1"/>
</dbReference>
<dbReference type="InterPro" id="IPR051924">
    <property type="entry name" value="GST_Kappa/NadH"/>
</dbReference>
<gene>
    <name evidence="2" type="ORF">SVUK_LOCUS8943</name>
</gene>
<dbReference type="AlphaFoldDB" id="A0A3P7KU29"/>
<dbReference type="PANTHER" id="PTHR42943:SF2">
    <property type="entry name" value="GLUTATHIONE S-TRANSFERASE KAPPA 1"/>
    <property type="match status" value="1"/>
</dbReference>
<dbReference type="GO" id="GO:0004602">
    <property type="term" value="F:glutathione peroxidase activity"/>
    <property type="evidence" value="ECO:0007669"/>
    <property type="project" value="TreeGrafter"/>
</dbReference>
<accession>A0A3P7KU29</accession>
<evidence type="ECO:0000313" key="2">
    <source>
        <dbReference type="EMBL" id="VDM73945.1"/>
    </source>
</evidence>
<organism evidence="2 3">
    <name type="scientific">Strongylus vulgaris</name>
    <name type="common">Blood worm</name>
    <dbReference type="NCBI Taxonomy" id="40348"/>
    <lineage>
        <taxon>Eukaryota</taxon>
        <taxon>Metazoa</taxon>
        <taxon>Ecdysozoa</taxon>
        <taxon>Nematoda</taxon>
        <taxon>Chromadorea</taxon>
        <taxon>Rhabditida</taxon>
        <taxon>Rhabditina</taxon>
        <taxon>Rhabditomorpha</taxon>
        <taxon>Strongyloidea</taxon>
        <taxon>Strongylidae</taxon>
        <taxon>Strongylus</taxon>
    </lineage>
</organism>
<evidence type="ECO:0000313" key="3">
    <source>
        <dbReference type="Proteomes" id="UP000270094"/>
    </source>
</evidence>
<proteinExistence type="predicted"/>
<name>A0A3P7KU29_STRVU</name>
<dbReference type="GO" id="GO:0005739">
    <property type="term" value="C:mitochondrion"/>
    <property type="evidence" value="ECO:0007669"/>
    <property type="project" value="TreeGrafter"/>
</dbReference>
<dbReference type="PANTHER" id="PTHR42943">
    <property type="entry name" value="GLUTATHIONE S-TRANSFERASE KAPPA"/>
    <property type="match status" value="1"/>
</dbReference>
<dbReference type="Proteomes" id="UP000270094">
    <property type="component" value="Unassembled WGS sequence"/>
</dbReference>
<dbReference type="OrthoDB" id="4664297at2759"/>
<dbReference type="GO" id="GO:0006749">
    <property type="term" value="P:glutathione metabolic process"/>
    <property type="evidence" value="ECO:0007669"/>
    <property type="project" value="TreeGrafter"/>
</dbReference>
<dbReference type="GO" id="GO:0004364">
    <property type="term" value="F:glutathione transferase activity"/>
    <property type="evidence" value="ECO:0007669"/>
    <property type="project" value="TreeGrafter"/>
</dbReference>
<dbReference type="SUPFAM" id="SSF52833">
    <property type="entry name" value="Thioredoxin-like"/>
    <property type="match status" value="1"/>
</dbReference>
<protein>
    <recommendedName>
        <fullName evidence="1">DSBA-like thioredoxin domain-containing protein</fullName>
    </recommendedName>
</protein>
<feature type="domain" description="DSBA-like thioredoxin" evidence="1">
    <location>
        <begin position="10"/>
        <end position="111"/>
    </location>
</feature>
<dbReference type="InterPro" id="IPR036249">
    <property type="entry name" value="Thioredoxin-like_sf"/>
</dbReference>
<dbReference type="Gene3D" id="3.40.30.10">
    <property type="entry name" value="Glutaredoxin"/>
    <property type="match status" value="1"/>
</dbReference>
<sequence length="115" mass="13464">MSPISEKYKIDLYYDVISPYAWIAFESLLRYESIWPIEVNLKPFSLKGIMESSGNRPPGLVPAKGMYMLKDIQRNNEYWNLKLKAPKDFMKWIKTKTSDTAMKLLLIVQRDQPGM</sequence>